<name>A0A1M7QMU5_9BACI</name>
<dbReference type="Proteomes" id="UP000184184">
    <property type="component" value="Unassembled WGS sequence"/>
</dbReference>
<accession>A0A1M7QMU5</accession>
<dbReference type="STRING" id="1027249.SAMN05216179_3359"/>
<proteinExistence type="predicted"/>
<protein>
    <submittedName>
        <fullName evidence="1">Uncharacterized protein</fullName>
    </submittedName>
</protein>
<dbReference type="EMBL" id="FRCZ01000008">
    <property type="protein sequence ID" value="SHN32749.1"/>
    <property type="molecule type" value="Genomic_DNA"/>
</dbReference>
<evidence type="ECO:0000313" key="2">
    <source>
        <dbReference type="Proteomes" id="UP000184184"/>
    </source>
</evidence>
<reference evidence="1 2" key="1">
    <citation type="submission" date="2016-11" db="EMBL/GenBank/DDBJ databases">
        <authorList>
            <person name="Jaros S."/>
            <person name="Januszkiewicz K."/>
            <person name="Wedrychowicz H."/>
        </authorList>
    </citation>
    <scope>NUCLEOTIDE SEQUENCE [LARGE SCALE GENOMIC DNA]</scope>
    <source>
        <strain evidence="1 2">CGMCC 1.10681</strain>
    </source>
</reference>
<dbReference type="RefSeq" id="WP_073202984.1">
    <property type="nucleotide sequence ID" value="NZ_FRCZ01000008.1"/>
</dbReference>
<evidence type="ECO:0000313" key="1">
    <source>
        <dbReference type="EMBL" id="SHN32749.1"/>
    </source>
</evidence>
<organism evidence="1 2">
    <name type="scientific">Gracilibacillus kekensis</name>
    <dbReference type="NCBI Taxonomy" id="1027249"/>
    <lineage>
        <taxon>Bacteria</taxon>
        <taxon>Bacillati</taxon>
        <taxon>Bacillota</taxon>
        <taxon>Bacilli</taxon>
        <taxon>Bacillales</taxon>
        <taxon>Bacillaceae</taxon>
        <taxon>Gracilibacillus</taxon>
    </lineage>
</organism>
<sequence>MFRSKTIKKELLDKELLDTIFRLKKEWSYLDGIMDRSIEPSESAQFDLAVKKAKYFYLIREARIRNLSAIK</sequence>
<gene>
    <name evidence="1" type="ORF">SAMN05216179_3359</name>
</gene>
<keyword evidence="2" id="KW-1185">Reference proteome</keyword>
<dbReference type="InterPro" id="IPR019644">
    <property type="entry name" value="DUF2508"/>
</dbReference>
<dbReference type="OrthoDB" id="2166610at2"/>
<dbReference type="Pfam" id="PF10704">
    <property type="entry name" value="DUF2508"/>
    <property type="match status" value="1"/>
</dbReference>
<dbReference type="AlphaFoldDB" id="A0A1M7QMU5"/>